<reference evidence="10 11" key="1">
    <citation type="journal article" date="2022" name="Cell">
        <title>Repeat-based holocentromeres influence genome architecture and karyotype evolution.</title>
        <authorList>
            <person name="Hofstatter P.G."/>
            <person name="Thangavel G."/>
            <person name="Lux T."/>
            <person name="Neumann P."/>
            <person name="Vondrak T."/>
            <person name="Novak P."/>
            <person name="Zhang M."/>
            <person name="Costa L."/>
            <person name="Castellani M."/>
            <person name="Scott A."/>
            <person name="Toegelov H."/>
            <person name="Fuchs J."/>
            <person name="Mata-Sucre Y."/>
            <person name="Dias Y."/>
            <person name="Vanzela A.L.L."/>
            <person name="Huettel B."/>
            <person name="Almeida C.C.S."/>
            <person name="Simkova H."/>
            <person name="Souza G."/>
            <person name="Pedrosa-Harand A."/>
            <person name="Macas J."/>
            <person name="Mayer K.F.X."/>
            <person name="Houben A."/>
            <person name="Marques A."/>
        </authorList>
    </citation>
    <scope>NUCLEOTIDE SEQUENCE [LARGE SCALE GENOMIC DNA]</scope>
    <source>
        <strain evidence="10">RhyTen1mFocal</strain>
    </source>
</reference>
<dbReference type="SUPFAM" id="SSF52058">
    <property type="entry name" value="L domain-like"/>
    <property type="match status" value="1"/>
</dbReference>
<feature type="domain" description="Disease resistance protein winged helix" evidence="8">
    <location>
        <begin position="420"/>
        <end position="490"/>
    </location>
</feature>
<evidence type="ECO:0000256" key="3">
    <source>
        <dbReference type="ARBA" id="ARBA00022737"/>
    </source>
</evidence>
<dbReference type="AlphaFoldDB" id="A0AAD5ZEH2"/>
<dbReference type="InterPro" id="IPR044974">
    <property type="entry name" value="Disease_R_plants"/>
</dbReference>
<dbReference type="PANTHER" id="PTHR23155">
    <property type="entry name" value="DISEASE RESISTANCE PROTEIN RP"/>
    <property type="match status" value="1"/>
</dbReference>
<feature type="domain" description="NB-ARC" evidence="6">
    <location>
        <begin position="160"/>
        <end position="329"/>
    </location>
</feature>
<keyword evidence="4" id="KW-0547">Nucleotide-binding</keyword>
<evidence type="ECO:0000256" key="5">
    <source>
        <dbReference type="ARBA" id="ARBA00022821"/>
    </source>
</evidence>
<evidence type="ECO:0000313" key="11">
    <source>
        <dbReference type="Proteomes" id="UP001210211"/>
    </source>
</evidence>
<dbReference type="FunFam" id="3.40.50.300:FF:001091">
    <property type="entry name" value="Probable disease resistance protein At1g61300"/>
    <property type="match status" value="1"/>
</dbReference>
<proteinExistence type="inferred from homology"/>
<sequence length="931" mass="107120">MEAVAVKYALGKLSLLLNMGLELYNASDEVSEMHLRLCMIEGFLKDAHSKRNTNPAVKQWVIEVRNVAYRIEDAIDTFLIDIEGNHLSSKLERLVNKPSKLKKLLDEVKAIKNTLKTIGDLRTDLGITNTTAGNEENDRVPFRPTRPSDFDDSEIIGFDSDKHQIINHLLDKKVKRRAVLSIVGIGGLGKTTLAQKVYKSAELERRFNCRIWLSISQKFNENNLLREILYSVQPDLRNKEPAVRDDELTNELRRSLTGMSYFIVLDDVWSIDLWEKLKTSLPDDNIASRVLITSRFLEVAKAADGGIEPYELRFLNDDESLKLLLKKAFLIREPEVQHHITDLNEVAKKLANKCGGLPLALIVLGSILSRKDPTKNAWKRVNDTLNWHDEAAYRCSQVLFLSYVDLPYHLKPCFLYLASFPEDYKISTKCVIRMWIAEGFIPRDGHGTIEDRAQNYFDELLQRCLVQSTEKSWNGNCKQCVMHDLIRDMAIREAREENFLTVFSKSDDGHQLDFQKIRRATLQYAPPTFRVEDDVALLTFTKVHRTTLQYKPPTNFVICSTNIRSLLLFGPYKFSNPGFRLLRVLSIESSDFRDYKIVHKGWLEGLTHLRYLGFRYCFLPQQFQFISFNSLKNLETIDFKGTSFDDNWAWYAFRDLCRPIVPNTFYSLWKVPSLRHAIFSLFSCPPLPSKEDHLKTIETLKWVSLREIPKLKGNISLQKIGIMTDVSYDNIQQGWQSIKDLLKRTEHMVSLSLRVSDYTSGYVPLLSEGTRGLSCHETIQSLYLFGQLASDLCVLNLQMLPTNLTKLTLLVSMIKEDPMSVLEKLRSLTVLKLLEYSFMGAELTCTEGGFPRLQTLKLDLLKNLRHWHIKEGAMPRLTHLEIGQCFQLCALPDLHKVPTLQNLILSTSLHETIGAKDHYKIKHIPSVRTKR</sequence>
<dbReference type="GO" id="GO:0042742">
    <property type="term" value="P:defense response to bacterium"/>
    <property type="evidence" value="ECO:0007669"/>
    <property type="project" value="UniProtKB-ARBA"/>
</dbReference>
<dbReference type="Pfam" id="PF00931">
    <property type="entry name" value="NB-ARC"/>
    <property type="match status" value="1"/>
</dbReference>
<dbReference type="GO" id="GO:0002758">
    <property type="term" value="P:innate immune response-activating signaling pathway"/>
    <property type="evidence" value="ECO:0007669"/>
    <property type="project" value="UniProtKB-ARBA"/>
</dbReference>
<name>A0AAD5ZEH2_9POAL</name>
<dbReference type="InterPro" id="IPR036388">
    <property type="entry name" value="WH-like_DNA-bd_sf"/>
</dbReference>
<dbReference type="FunFam" id="1.10.10.10:FF:000322">
    <property type="entry name" value="Probable disease resistance protein At1g63360"/>
    <property type="match status" value="1"/>
</dbReference>
<dbReference type="GO" id="GO:0043531">
    <property type="term" value="F:ADP binding"/>
    <property type="evidence" value="ECO:0007669"/>
    <property type="project" value="InterPro"/>
</dbReference>
<dbReference type="Pfam" id="PF23598">
    <property type="entry name" value="LRR_14"/>
    <property type="match status" value="1"/>
</dbReference>
<evidence type="ECO:0000256" key="2">
    <source>
        <dbReference type="ARBA" id="ARBA00022614"/>
    </source>
</evidence>
<evidence type="ECO:0000259" key="6">
    <source>
        <dbReference type="Pfam" id="PF00931"/>
    </source>
</evidence>
<dbReference type="SUPFAM" id="SSF52540">
    <property type="entry name" value="P-loop containing nucleoside triphosphate hydrolases"/>
    <property type="match status" value="1"/>
</dbReference>
<dbReference type="Proteomes" id="UP001210211">
    <property type="component" value="Unassembled WGS sequence"/>
</dbReference>
<dbReference type="InterPro" id="IPR038005">
    <property type="entry name" value="RX-like_CC"/>
</dbReference>
<dbReference type="InterPro" id="IPR042197">
    <property type="entry name" value="Apaf_helical"/>
</dbReference>
<evidence type="ECO:0000313" key="10">
    <source>
        <dbReference type="EMBL" id="KAJ3696425.1"/>
    </source>
</evidence>
<dbReference type="InterPro" id="IPR002182">
    <property type="entry name" value="NB-ARC"/>
</dbReference>
<comment type="similarity">
    <text evidence="1">Belongs to the disease resistance NB-LRR family.</text>
</comment>
<dbReference type="CDD" id="cd14798">
    <property type="entry name" value="RX-CC_like"/>
    <property type="match status" value="1"/>
</dbReference>
<evidence type="ECO:0000256" key="4">
    <source>
        <dbReference type="ARBA" id="ARBA00022741"/>
    </source>
</evidence>
<feature type="domain" description="Disease resistance R13L4/SHOC-2-like LRR" evidence="9">
    <location>
        <begin position="563"/>
        <end position="890"/>
    </location>
</feature>
<evidence type="ECO:0000259" key="7">
    <source>
        <dbReference type="Pfam" id="PF18052"/>
    </source>
</evidence>
<dbReference type="Gene3D" id="1.20.5.4130">
    <property type="match status" value="1"/>
</dbReference>
<gene>
    <name evidence="10" type="ORF">LUZ61_000130</name>
</gene>
<keyword evidence="2" id="KW-0433">Leucine-rich repeat</keyword>
<organism evidence="10 11">
    <name type="scientific">Rhynchospora tenuis</name>
    <dbReference type="NCBI Taxonomy" id="198213"/>
    <lineage>
        <taxon>Eukaryota</taxon>
        <taxon>Viridiplantae</taxon>
        <taxon>Streptophyta</taxon>
        <taxon>Embryophyta</taxon>
        <taxon>Tracheophyta</taxon>
        <taxon>Spermatophyta</taxon>
        <taxon>Magnoliopsida</taxon>
        <taxon>Liliopsida</taxon>
        <taxon>Poales</taxon>
        <taxon>Cyperaceae</taxon>
        <taxon>Cyperoideae</taxon>
        <taxon>Rhynchosporeae</taxon>
        <taxon>Rhynchospora</taxon>
    </lineage>
</organism>
<dbReference type="GO" id="GO:0009626">
    <property type="term" value="P:plant-type hypersensitive response"/>
    <property type="evidence" value="ECO:0007669"/>
    <property type="project" value="UniProtKB-ARBA"/>
</dbReference>
<dbReference type="InterPro" id="IPR055414">
    <property type="entry name" value="LRR_R13L4/SHOC2-like"/>
</dbReference>
<keyword evidence="5" id="KW-0611">Plant defense</keyword>
<dbReference type="Gene3D" id="1.10.8.430">
    <property type="entry name" value="Helical domain of apoptotic protease-activating factors"/>
    <property type="match status" value="1"/>
</dbReference>
<evidence type="ECO:0000256" key="1">
    <source>
        <dbReference type="ARBA" id="ARBA00008894"/>
    </source>
</evidence>
<keyword evidence="11" id="KW-1185">Reference proteome</keyword>
<evidence type="ECO:0000259" key="8">
    <source>
        <dbReference type="Pfam" id="PF23559"/>
    </source>
</evidence>
<dbReference type="Gene3D" id="3.40.50.300">
    <property type="entry name" value="P-loop containing nucleotide triphosphate hydrolases"/>
    <property type="match status" value="1"/>
</dbReference>
<dbReference type="EMBL" id="JAMRDG010000001">
    <property type="protein sequence ID" value="KAJ3696425.1"/>
    <property type="molecule type" value="Genomic_DNA"/>
</dbReference>
<keyword evidence="3" id="KW-0677">Repeat</keyword>
<dbReference type="PRINTS" id="PR00364">
    <property type="entry name" value="DISEASERSIST"/>
</dbReference>
<comment type="caution">
    <text evidence="10">The sequence shown here is derived from an EMBL/GenBank/DDBJ whole genome shotgun (WGS) entry which is preliminary data.</text>
</comment>
<dbReference type="Pfam" id="PF18052">
    <property type="entry name" value="Rx_N"/>
    <property type="match status" value="1"/>
</dbReference>
<dbReference type="InterPro" id="IPR058922">
    <property type="entry name" value="WHD_DRP"/>
</dbReference>
<dbReference type="InterPro" id="IPR041118">
    <property type="entry name" value="Rx_N"/>
</dbReference>
<protein>
    <submittedName>
        <fullName evidence="10">Uncharacterized protein</fullName>
    </submittedName>
</protein>
<dbReference type="InterPro" id="IPR027417">
    <property type="entry name" value="P-loop_NTPase"/>
</dbReference>
<dbReference type="Gene3D" id="3.80.10.10">
    <property type="entry name" value="Ribonuclease Inhibitor"/>
    <property type="match status" value="1"/>
</dbReference>
<evidence type="ECO:0000259" key="9">
    <source>
        <dbReference type="Pfam" id="PF23598"/>
    </source>
</evidence>
<dbReference type="InterPro" id="IPR032675">
    <property type="entry name" value="LRR_dom_sf"/>
</dbReference>
<dbReference type="Pfam" id="PF23559">
    <property type="entry name" value="WHD_DRP"/>
    <property type="match status" value="1"/>
</dbReference>
<accession>A0AAD5ZEH2</accession>
<feature type="domain" description="Disease resistance N-terminal" evidence="7">
    <location>
        <begin position="5"/>
        <end position="89"/>
    </location>
</feature>
<dbReference type="PANTHER" id="PTHR23155:SF1185">
    <property type="entry name" value="DISEASE RESISTANCE RPP8-LIKE PROTEIN 3-RELATED"/>
    <property type="match status" value="1"/>
</dbReference>
<dbReference type="Gene3D" id="1.10.10.10">
    <property type="entry name" value="Winged helix-like DNA-binding domain superfamily/Winged helix DNA-binding domain"/>
    <property type="match status" value="1"/>
</dbReference>